<dbReference type="InterPro" id="IPR017972">
    <property type="entry name" value="Cyt_P450_CS"/>
</dbReference>
<dbReference type="Pfam" id="PF00067">
    <property type="entry name" value="p450"/>
    <property type="match status" value="2"/>
</dbReference>
<dbReference type="GO" id="GO:0016705">
    <property type="term" value="F:oxidoreductase activity, acting on paired donors, with incorporation or reduction of molecular oxygen"/>
    <property type="evidence" value="ECO:0007669"/>
    <property type="project" value="InterPro"/>
</dbReference>
<dbReference type="PRINTS" id="PR00385">
    <property type="entry name" value="P450"/>
</dbReference>
<keyword evidence="7" id="KW-0256">Endoplasmic reticulum</keyword>
<dbReference type="InterPro" id="IPR036396">
    <property type="entry name" value="Cyt_P450_sf"/>
</dbReference>
<reference evidence="17 18" key="1">
    <citation type="submission" date="2024-03" db="EMBL/GenBank/DDBJ databases">
        <title>The genome assembly and annotation of the cricket Gryllus longicercus Weissman &amp; Gray.</title>
        <authorList>
            <person name="Szrajer S."/>
            <person name="Gray D."/>
            <person name="Ylla G."/>
        </authorList>
    </citation>
    <scope>NUCLEOTIDE SEQUENCE [LARGE SCALE GENOMIC DNA]</scope>
    <source>
        <strain evidence="17">DAG 2021-001</strain>
        <tissue evidence="17">Whole body minus gut</tissue>
    </source>
</reference>
<keyword evidence="10 13" id="KW-0408">Iron</keyword>
<evidence type="ECO:0000256" key="2">
    <source>
        <dbReference type="ARBA" id="ARBA00004174"/>
    </source>
</evidence>
<feature type="transmembrane region" description="Helical" evidence="16">
    <location>
        <begin position="37"/>
        <end position="54"/>
    </location>
</feature>
<dbReference type="InterPro" id="IPR050476">
    <property type="entry name" value="Insect_CytP450_Detox"/>
</dbReference>
<dbReference type="PANTHER" id="PTHR24292">
    <property type="entry name" value="CYTOCHROME P450"/>
    <property type="match status" value="1"/>
</dbReference>
<dbReference type="Proteomes" id="UP001378592">
    <property type="component" value="Unassembled WGS sequence"/>
</dbReference>
<feature type="compositionally biased region" description="Low complexity" evidence="15">
    <location>
        <begin position="293"/>
        <end position="307"/>
    </location>
</feature>
<gene>
    <name evidence="17" type="ORF">R5R35_014075</name>
</gene>
<evidence type="ECO:0000256" key="6">
    <source>
        <dbReference type="ARBA" id="ARBA00022723"/>
    </source>
</evidence>
<evidence type="ECO:0000313" key="17">
    <source>
        <dbReference type="EMBL" id="KAK7788923.1"/>
    </source>
</evidence>
<evidence type="ECO:0000256" key="7">
    <source>
        <dbReference type="ARBA" id="ARBA00022824"/>
    </source>
</evidence>
<keyword evidence="12 16" id="KW-0472">Membrane</keyword>
<dbReference type="PANTHER" id="PTHR24292:SF54">
    <property type="entry name" value="CYP9F3-RELATED"/>
    <property type="match status" value="1"/>
</dbReference>
<keyword evidence="18" id="KW-1185">Reference proteome</keyword>
<dbReference type="PRINTS" id="PR00463">
    <property type="entry name" value="EP450I"/>
</dbReference>
<keyword evidence="9 14" id="KW-0560">Oxidoreductase</keyword>
<comment type="similarity">
    <text evidence="4 14">Belongs to the cytochrome P450 family.</text>
</comment>
<keyword evidence="5 13" id="KW-0349">Heme</keyword>
<dbReference type="GO" id="GO:0004497">
    <property type="term" value="F:monooxygenase activity"/>
    <property type="evidence" value="ECO:0007669"/>
    <property type="project" value="UniProtKB-KW"/>
</dbReference>
<evidence type="ECO:0000313" key="18">
    <source>
        <dbReference type="Proteomes" id="UP001378592"/>
    </source>
</evidence>
<dbReference type="CDD" id="cd11056">
    <property type="entry name" value="CYP6-like"/>
    <property type="match status" value="1"/>
</dbReference>
<feature type="binding site" description="axial binding residue" evidence="13">
    <location>
        <position position="487"/>
    </location>
    <ligand>
        <name>heme</name>
        <dbReference type="ChEBI" id="CHEBI:30413"/>
    </ligand>
    <ligandPart>
        <name>Fe</name>
        <dbReference type="ChEBI" id="CHEBI:18248"/>
    </ligandPart>
</feature>
<feature type="region of interest" description="Disordered" evidence="15">
    <location>
        <begin position="293"/>
        <end position="326"/>
    </location>
</feature>
<dbReference type="FunFam" id="1.10.630.10:FF:000042">
    <property type="entry name" value="Cytochrome P450"/>
    <property type="match status" value="1"/>
</dbReference>
<accession>A0AAN9V332</accession>
<evidence type="ECO:0000256" key="9">
    <source>
        <dbReference type="ARBA" id="ARBA00023002"/>
    </source>
</evidence>
<keyword evidence="8" id="KW-0492">Microsome</keyword>
<evidence type="ECO:0000256" key="5">
    <source>
        <dbReference type="ARBA" id="ARBA00022617"/>
    </source>
</evidence>
<dbReference type="AlphaFoldDB" id="A0AAN9V332"/>
<evidence type="ECO:0000256" key="10">
    <source>
        <dbReference type="ARBA" id="ARBA00023004"/>
    </source>
</evidence>
<dbReference type="PROSITE" id="PS00086">
    <property type="entry name" value="CYTOCHROME_P450"/>
    <property type="match status" value="1"/>
</dbReference>
<evidence type="ECO:0000256" key="13">
    <source>
        <dbReference type="PIRSR" id="PIRSR602401-1"/>
    </source>
</evidence>
<comment type="subcellular location">
    <subcellularLocation>
        <location evidence="3">Endoplasmic reticulum membrane</location>
        <topology evidence="3">Peripheral membrane protein</topology>
    </subcellularLocation>
    <subcellularLocation>
        <location evidence="2">Microsome membrane</location>
        <topology evidence="2">Peripheral membrane protein</topology>
    </subcellularLocation>
</comment>
<evidence type="ECO:0008006" key="19">
    <source>
        <dbReference type="Google" id="ProtNLM"/>
    </source>
</evidence>
<evidence type="ECO:0000256" key="8">
    <source>
        <dbReference type="ARBA" id="ARBA00022848"/>
    </source>
</evidence>
<dbReference type="EMBL" id="JAZDUA010000897">
    <property type="protein sequence ID" value="KAK7788923.1"/>
    <property type="molecule type" value="Genomic_DNA"/>
</dbReference>
<proteinExistence type="inferred from homology"/>
<dbReference type="InterPro" id="IPR002401">
    <property type="entry name" value="Cyt_P450_E_grp-I"/>
</dbReference>
<comment type="cofactor">
    <cofactor evidence="1 13">
        <name>heme</name>
        <dbReference type="ChEBI" id="CHEBI:30413"/>
    </cofactor>
</comment>
<comment type="caution">
    <text evidence="17">The sequence shown here is derived from an EMBL/GenBank/DDBJ whole genome shotgun (WGS) entry which is preliminary data.</text>
</comment>
<dbReference type="SUPFAM" id="SSF48264">
    <property type="entry name" value="Cytochrome P450"/>
    <property type="match status" value="1"/>
</dbReference>
<sequence>MRGIFTITDVCIFAVTVAICAYVYLWIQLKTFSRRGIVALPAYPVVGSLGPVIFRKISFSEQVGNLYKLLKGHRFGGLFEFLKPVLMLRDPELIKLITVKDFDHFVDRHKPITEECDDMFGKSVFGLEGARWRHMRATLSPAFTGSKMRRMFEWVNQCGRTLASFLSRRCYEHEAKTGKMLVVEMKDLWGRYANDVIATAGFGVQVDSLRDPDNEMLANVKTLSDFGGVQAFIFIGYLISHKLMKLLHVPLMPFKVKAFVRDLVEQAITMREREDVARPDVIHLLMRRRASDASASASAGVRPGPKGAAPPPPPPSYDRKPREEAPGLNNEDIAAQVMVFFLAGFETTSTLLSFMSNRLAVLPGIQERLRREVDATLQRHGGRVTYEAVHEMKYLDMVISETLRMYPPVEVLDRKCVRRYVIPASATDPEVVLEPGDAVWVPIYGLHHDPAHWPDPDAFDPERFSDENKANITPFTFLPFGSGPRNCIGLRFAIMEVKVAVMYLLAHFELRVVERTPIDLHLSTNTFNITVDGGFWLGIEPRRRPAPAPA</sequence>
<keyword evidence="16" id="KW-0812">Transmembrane</keyword>
<dbReference type="Gene3D" id="1.10.630.10">
    <property type="entry name" value="Cytochrome P450"/>
    <property type="match status" value="1"/>
</dbReference>
<dbReference type="GO" id="GO:0005506">
    <property type="term" value="F:iron ion binding"/>
    <property type="evidence" value="ECO:0007669"/>
    <property type="project" value="InterPro"/>
</dbReference>
<evidence type="ECO:0000256" key="4">
    <source>
        <dbReference type="ARBA" id="ARBA00010617"/>
    </source>
</evidence>
<evidence type="ECO:0000256" key="1">
    <source>
        <dbReference type="ARBA" id="ARBA00001971"/>
    </source>
</evidence>
<dbReference type="GO" id="GO:0020037">
    <property type="term" value="F:heme binding"/>
    <property type="evidence" value="ECO:0007669"/>
    <property type="project" value="InterPro"/>
</dbReference>
<evidence type="ECO:0000256" key="11">
    <source>
        <dbReference type="ARBA" id="ARBA00023033"/>
    </source>
</evidence>
<evidence type="ECO:0000256" key="14">
    <source>
        <dbReference type="RuleBase" id="RU000461"/>
    </source>
</evidence>
<evidence type="ECO:0000256" key="3">
    <source>
        <dbReference type="ARBA" id="ARBA00004406"/>
    </source>
</evidence>
<dbReference type="InterPro" id="IPR001128">
    <property type="entry name" value="Cyt_P450"/>
</dbReference>
<keyword evidence="6 13" id="KW-0479">Metal-binding</keyword>
<keyword evidence="11 14" id="KW-0503">Monooxygenase</keyword>
<protein>
    <recommendedName>
        <fullName evidence="19">Cytochrome P450</fullName>
    </recommendedName>
</protein>
<dbReference type="GO" id="GO:0005789">
    <property type="term" value="C:endoplasmic reticulum membrane"/>
    <property type="evidence" value="ECO:0007669"/>
    <property type="project" value="UniProtKB-SubCell"/>
</dbReference>
<evidence type="ECO:0000256" key="12">
    <source>
        <dbReference type="ARBA" id="ARBA00023136"/>
    </source>
</evidence>
<evidence type="ECO:0000256" key="15">
    <source>
        <dbReference type="SAM" id="MobiDB-lite"/>
    </source>
</evidence>
<feature type="transmembrane region" description="Helical" evidence="16">
    <location>
        <begin position="6"/>
        <end position="25"/>
    </location>
</feature>
<evidence type="ECO:0000256" key="16">
    <source>
        <dbReference type="SAM" id="Phobius"/>
    </source>
</evidence>
<keyword evidence="16" id="KW-1133">Transmembrane helix</keyword>
<name>A0AAN9V332_9ORTH</name>
<organism evidence="17 18">
    <name type="scientific">Gryllus longicercus</name>
    <dbReference type="NCBI Taxonomy" id="2509291"/>
    <lineage>
        <taxon>Eukaryota</taxon>
        <taxon>Metazoa</taxon>
        <taxon>Ecdysozoa</taxon>
        <taxon>Arthropoda</taxon>
        <taxon>Hexapoda</taxon>
        <taxon>Insecta</taxon>
        <taxon>Pterygota</taxon>
        <taxon>Neoptera</taxon>
        <taxon>Polyneoptera</taxon>
        <taxon>Orthoptera</taxon>
        <taxon>Ensifera</taxon>
        <taxon>Gryllidea</taxon>
        <taxon>Grylloidea</taxon>
        <taxon>Gryllidae</taxon>
        <taxon>Gryllinae</taxon>
        <taxon>Gryllus</taxon>
    </lineage>
</organism>